<dbReference type="RefSeq" id="WP_284825419.1">
    <property type="nucleotide sequence ID" value="NZ_CP126969.1"/>
</dbReference>
<feature type="signal peptide" evidence="1">
    <location>
        <begin position="1"/>
        <end position="27"/>
    </location>
</feature>
<sequence>MSGLRRTLTIAAASVALVFSAPSVATASELSSNIEGETSILQLFGGPYHTRFACEYDKQGTPLAQVSSVKDDCVRLAGPYYFYIPVIGKFIK</sequence>
<organism evidence="2 3">
    <name type="scientific">Corynebacterium breve</name>
    <dbReference type="NCBI Taxonomy" id="3049799"/>
    <lineage>
        <taxon>Bacteria</taxon>
        <taxon>Bacillati</taxon>
        <taxon>Actinomycetota</taxon>
        <taxon>Actinomycetes</taxon>
        <taxon>Mycobacteriales</taxon>
        <taxon>Corynebacteriaceae</taxon>
        <taxon>Corynebacterium</taxon>
    </lineage>
</organism>
<evidence type="ECO:0000313" key="2">
    <source>
        <dbReference type="EMBL" id="WIM68096.1"/>
    </source>
</evidence>
<gene>
    <name evidence="2" type="ORF">QP027_01475</name>
</gene>
<evidence type="ECO:0000256" key="1">
    <source>
        <dbReference type="SAM" id="SignalP"/>
    </source>
</evidence>
<dbReference type="Proteomes" id="UP001225598">
    <property type="component" value="Chromosome"/>
</dbReference>
<accession>A0ABY8VEK7</accession>
<proteinExistence type="predicted"/>
<reference evidence="2 3" key="1">
    <citation type="submission" date="2023-05" db="EMBL/GenBank/DDBJ databases">
        <title>Corynebacterium suedekumii sp. nov. and Corynebacterium breve sp. nov. isolated from raw cow's milk.</title>
        <authorList>
            <person name="Baer M.K."/>
            <person name="Mehl L."/>
            <person name="Hellmuth R."/>
            <person name="Marke G."/>
            <person name="Lipski A."/>
        </authorList>
    </citation>
    <scope>NUCLEOTIDE SEQUENCE [LARGE SCALE GENOMIC DNA]</scope>
    <source>
        <strain evidence="2 3">R4</strain>
    </source>
</reference>
<dbReference type="EMBL" id="CP126969">
    <property type="protein sequence ID" value="WIM68096.1"/>
    <property type="molecule type" value="Genomic_DNA"/>
</dbReference>
<keyword evidence="3" id="KW-1185">Reference proteome</keyword>
<keyword evidence="1" id="KW-0732">Signal</keyword>
<feature type="chain" id="PRO_5046448354" evidence="1">
    <location>
        <begin position="28"/>
        <end position="92"/>
    </location>
</feature>
<protein>
    <submittedName>
        <fullName evidence="2">Uncharacterized protein</fullName>
    </submittedName>
</protein>
<name>A0ABY8VEK7_9CORY</name>
<evidence type="ECO:0000313" key="3">
    <source>
        <dbReference type="Proteomes" id="UP001225598"/>
    </source>
</evidence>